<dbReference type="EMBL" id="CP015641">
    <property type="protein sequence ID" value="ANF23897.1"/>
    <property type="molecule type" value="Genomic_DNA"/>
</dbReference>
<dbReference type="RefSeq" id="WP_064480390.1">
    <property type="nucleotide sequence ID" value="NZ_CP015641.1"/>
</dbReference>
<feature type="signal peptide" evidence="3">
    <location>
        <begin position="1"/>
        <end position="19"/>
    </location>
</feature>
<feature type="chain" id="PRO_5008002646" evidence="3">
    <location>
        <begin position="20"/>
        <end position="243"/>
    </location>
</feature>
<evidence type="ECO:0000256" key="1">
    <source>
        <dbReference type="ARBA" id="ARBA00010333"/>
    </source>
</evidence>
<dbReference type="AlphaFoldDB" id="A0A172WKF8"/>
<organism evidence="5 6">
    <name type="scientific">Stutzerimonas stutzeri</name>
    <name type="common">Pseudomonas stutzeri</name>
    <dbReference type="NCBI Taxonomy" id="316"/>
    <lineage>
        <taxon>Bacteria</taxon>
        <taxon>Pseudomonadati</taxon>
        <taxon>Pseudomonadota</taxon>
        <taxon>Gammaproteobacteria</taxon>
        <taxon>Pseudomonadales</taxon>
        <taxon>Pseudomonadaceae</taxon>
        <taxon>Stutzerimonas</taxon>
    </lineage>
</organism>
<dbReference type="PANTHER" id="PTHR35936">
    <property type="entry name" value="MEMBRANE-BOUND LYTIC MUREIN TRANSGLYCOSYLASE F"/>
    <property type="match status" value="1"/>
</dbReference>
<comment type="similarity">
    <text evidence="1">Belongs to the bacterial solute-binding protein 3 family.</text>
</comment>
<evidence type="ECO:0000313" key="6">
    <source>
        <dbReference type="Proteomes" id="UP000077787"/>
    </source>
</evidence>
<evidence type="ECO:0000259" key="4">
    <source>
        <dbReference type="Pfam" id="PF00497"/>
    </source>
</evidence>
<evidence type="ECO:0000313" key="5">
    <source>
        <dbReference type="EMBL" id="ANF23897.1"/>
    </source>
</evidence>
<protein>
    <submittedName>
        <fullName evidence="5">Amino acid ABC transporter substrate-binding protein</fullName>
    </submittedName>
</protein>
<dbReference type="Gene3D" id="3.40.190.10">
    <property type="entry name" value="Periplasmic binding protein-like II"/>
    <property type="match status" value="2"/>
</dbReference>
<dbReference type="Pfam" id="PF00497">
    <property type="entry name" value="SBP_bac_3"/>
    <property type="match status" value="1"/>
</dbReference>
<gene>
    <name evidence="5" type="ORF">PS273GM_01430</name>
</gene>
<keyword evidence="2 3" id="KW-0732">Signal</keyword>
<sequence length="243" mass="27583">MRALSVAVSLLFFSALAQAAERPLRFSVSDSSTMPMIHLENGQPVDGILHDLHRRIAEKLGRKVEQLVMSRTRIQPLLAEGAVDVSCYMNPAWLAVDHASYRWSVPFMTQRSILVARPETPPAKLSSLRGRRVGTVLGFFYPEADASFRDGTLIRDDARTEHLVLEKLAAGRERYAISTQVALDWFNRDRPVDRRLKAIDRLSESSIHCIVRDETDVPAREILEVMQQMQHDGEFEAILAKYR</sequence>
<dbReference type="OrthoDB" id="8581336at2"/>
<dbReference type="Proteomes" id="UP000077787">
    <property type="component" value="Chromosome"/>
</dbReference>
<reference evidence="5 6" key="1">
    <citation type="submission" date="2016-05" db="EMBL/GenBank/DDBJ databases">
        <title>Genome sequence of Pseudomonas stutzeri 273 and identification of the exopolysaccharide biosynthesis locus.</title>
        <authorList>
            <person name="Wu S."/>
            <person name="Sun C."/>
        </authorList>
    </citation>
    <scope>NUCLEOTIDE SEQUENCE [LARGE SCALE GENOMIC DNA]</scope>
    <source>
        <strain evidence="5 6">273</strain>
    </source>
</reference>
<name>A0A172WKF8_STUST</name>
<evidence type="ECO:0000256" key="3">
    <source>
        <dbReference type="SAM" id="SignalP"/>
    </source>
</evidence>
<dbReference type="PANTHER" id="PTHR35936:SF6">
    <property type="entry name" value="AMINO ACID ABC TRANSPORTER SUBSTRATE-BINDING PAAT FAMILY PROTEIN"/>
    <property type="match status" value="1"/>
</dbReference>
<feature type="domain" description="Solute-binding protein family 3/N-terminal" evidence="4">
    <location>
        <begin position="30"/>
        <end position="242"/>
    </location>
</feature>
<evidence type="ECO:0000256" key="2">
    <source>
        <dbReference type="ARBA" id="ARBA00022729"/>
    </source>
</evidence>
<accession>A0A172WKF8</accession>
<dbReference type="InterPro" id="IPR001638">
    <property type="entry name" value="Solute-binding_3/MltF_N"/>
</dbReference>
<proteinExistence type="inferred from homology"/>
<dbReference type="SUPFAM" id="SSF53850">
    <property type="entry name" value="Periplasmic binding protein-like II"/>
    <property type="match status" value="1"/>
</dbReference>